<dbReference type="AlphaFoldDB" id="F3PT47"/>
<dbReference type="GO" id="GO:0006355">
    <property type="term" value="P:regulation of DNA-templated transcription"/>
    <property type="evidence" value="ECO:0007669"/>
    <property type="project" value="InterPro"/>
</dbReference>
<dbReference type="Gene3D" id="1.10.10.10">
    <property type="entry name" value="Winged helix-like DNA-binding domain superfamily/Winged helix DNA-binding domain"/>
    <property type="match status" value="1"/>
</dbReference>
<keyword evidence="3" id="KW-0805">Transcription regulation</keyword>
<dbReference type="SMART" id="SM00862">
    <property type="entry name" value="Trans_reg_C"/>
    <property type="match status" value="1"/>
</dbReference>
<sequence>MDKIKVLFVDDDMVLGNIVTLALEDSGYEVHYQTSLAGIKMVVKEMQPDIMVLDVEIGAKNGIEVVPELKAIVPETPVLIVSSHVESENVMKALEAGAVTYLKKPFEIVELLAYIQRFVKTFRVKGLEVGRLHLKAEESLLMKGDETVRKLSTLECKLLKMLALNLNRTVTREQIELELWGDYVTESSEQSLNNYIAKLRKYLVEDKRLELATIPKVGYKLSDGE</sequence>
<dbReference type="InterPro" id="IPR001867">
    <property type="entry name" value="OmpR/PhoB-type_DNA-bd"/>
</dbReference>
<evidence type="ECO:0000256" key="1">
    <source>
        <dbReference type="ARBA" id="ARBA00022553"/>
    </source>
</evidence>
<dbReference type="GO" id="GO:0000156">
    <property type="term" value="F:phosphorelay response regulator activity"/>
    <property type="evidence" value="ECO:0007669"/>
    <property type="project" value="TreeGrafter"/>
</dbReference>
<gene>
    <name evidence="10" type="ORF">HMPREF9446_01913</name>
</gene>
<keyword evidence="2" id="KW-0902">Two-component regulatory system</keyword>
<keyword evidence="5" id="KW-0804">Transcription</keyword>
<dbReference type="PANTHER" id="PTHR48111">
    <property type="entry name" value="REGULATOR OF RPOS"/>
    <property type="match status" value="1"/>
</dbReference>
<dbReference type="PANTHER" id="PTHR48111:SF1">
    <property type="entry name" value="TWO-COMPONENT RESPONSE REGULATOR ORR33"/>
    <property type="match status" value="1"/>
</dbReference>
<dbReference type="Pfam" id="PF00486">
    <property type="entry name" value="Trans_reg_C"/>
    <property type="match status" value="1"/>
</dbReference>
<dbReference type="CDD" id="cd00383">
    <property type="entry name" value="trans_reg_C"/>
    <property type="match status" value="1"/>
</dbReference>
<evidence type="ECO:0000313" key="10">
    <source>
        <dbReference type="EMBL" id="EGF57065.1"/>
    </source>
</evidence>
<dbReference type="GO" id="GO:0032993">
    <property type="term" value="C:protein-DNA complex"/>
    <property type="evidence" value="ECO:0007669"/>
    <property type="project" value="TreeGrafter"/>
</dbReference>
<feature type="domain" description="OmpR/PhoB-type" evidence="9">
    <location>
        <begin position="124"/>
        <end position="223"/>
    </location>
</feature>
<keyword evidence="1 6" id="KW-0597">Phosphoprotein</keyword>
<dbReference type="RefSeq" id="WP_009125180.1">
    <property type="nucleotide sequence ID" value="NZ_GL882631.1"/>
</dbReference>
<evidence type="ECO:0000259" key="9">
    <source>
        <dbReference type="PROSITE" id="PS51755"/>
    </source>
</evidence>
<evidence type="ECO:0000256" key="4">
    <source>
        <dbReference type="ARBA" id="ARBA00023125"/>
    </source>
</evidence>
<evidence type="ECO:0000259" key="8">
    <source>
        <dbReference type="PROSITE" id="PS50110"/>
    </source>
</evidence>
<feature type="modified residue" description="4-aspartylphosphate" evidence="6">
    <location>
        <position position="54"/>
    </location>
</feature>
<accession>F3PT47</accession>
<dbReference type="Pfam" id="PF00072">
    <property type="entry name" value="Response_reg"/>
    <property type="match status" value="1"/>
</dbReference>
<evidence type="ECO:0000256" key="2">
    <source>
        <dbReference type="ARBA" id="ARBA00023012"/>
    </source>
</evidence>
<feature type="domain" description="Response regulatory" evidence="8">
    <location>
        <begin position="5"/>
        <end position="119"/>
    </location>
</feature>
<dbReference type="GeneID" id="86049516"/>
<name>F3PT47_9BACE</name>
<evidence type="ECO:0000256" key="3">
    <source>
        <dbReference type="ARBA" id="ARBA00023015"/>
    </source>
</evidence>
<organism evidence="10 11">
    <name type="scientific">Bacteroides fluxus YIT 12057</name>
    <dbReference type="NCBI Taxonomy" id="763034"/>
    <lineage>
        <taxon>Bacteria</taxon>
        <taxon>Pseudomonadati</taxon>
        <taxon>Bacteroidota</taxon>
        <taxon>Bacteroidia</taxon>
        <taxon>Bacteroidales</taxon>
        <taxon>Bacteroidaceae</taxon>
        <taxon>Bacteroides</taxon>
    </lineage>
</organism>
<evidence type="ECO:0000256" key="5">
    <source>
        <dbReference type="ARBA" id="ARBA00023163"/>
    </source>
</evidence>
<dbReference type="InterPro" id="IPR016032">
    <property type="entry name" value="Sig_transdc_resp-reg_C-effctor"/>
</dbReference>
<dbReference type="InterPro" id="IPR011006">
    <property type="entry name" value="CheY-like_superfamily"/>
</dbReference>
<dbReference type="SUPFAM" id="SSF52172">
    <property type="entry name" value="CheY-like"/>
    <property type="match status" value="1"/>
</dbReference>
<dbReference type="GO" id="GO:0005829">
    <property type="term" value="C:cytosol"/>
    <property type="evidence" value="ECO:0007669"/>
    <property type="project" value="TreeGrafter"/>
</dbReference>
<dbReference type="SMART" id="SM00448">
    <property type="entry name" value="REC"/>
    <property type="match status" value="1"/>
</dbReference>
<protein>
    <submittedName>
        <fullName evidence="10">Response regulator receiver domain protein</fullName>
    </submittedName>
</protein>
<proteinExistence type="predicted"/>
<dbReference type="CDD" id="cd00156">
    <property type="entry name" value="REC"/>
    <property type="match status" value="1"/>
</dbReference>
<dbReference type="InterPro" id="IPR036388">
    <property type="entry name" value="WH-like_DNA-bd_sf"/>
</dbReference>
<dbReference type="STRING" id="763034.HMPREF9446_01913"/>
<reference evidence="10 11" key="1">
    <citation type="submission" date="2011-02" db="EMBL/GenBank/DDBJ databases">
        <authorList>
            <person name="Weinstock G."/>
            <person name="Sodergren E."/>
            <person name="Clifton S."/>
            <person name="Fulton L."/>
            <person name="Fulton B."/>
            <person name="Courtney L."/>
            <person name="Fronick C."/>
            <person name="Harrison M."/>
            <person name="Strong C."/>
            <person name="Farmer C."/>
            <person name="Delahaunty K."/>
            <person name="Markovic C."/>
            <person name="Hall O."/>
            <person name="Minx P."/>
            <person name="Tomlinson C."/>
            <person name="Mitreva M."/>
            <person name="Hou S."/>
            <person name="Chen J."/>
            <person name="Wollam A."/>
            <person name="Pepin K.H."/>
            <person name="Johnson M."/>
            <person name="Bhonagiri V."/>
            <person name="Zhang X."/>
            <person name="Suruliraj S."/>
            <person name="Warren W."/>
            <person name="Chinwalla A."/>
            <person name="Mardis E.R."/>
            <person name="Wilson R.K."/>
        </authorList>
    </citation>
    <scope>NUCLEOTIDE SEQUENCE [LARGE SCALE GENOMIC DNA]</scope>
    <source>
        <strain evidence="10 11">YIT 12057</strain>
    </source>
</reference>
<dbReference type="eggNOG" id="COG0745">
    <property type="taxonomic scope" value="Bacteria"/>
</dbReference>
<dbReference type="HOGENOM" id="CLU_000445_30_3_10"/>
<dbReference type="PROSITE" id="PS50110">
    <property type="entry name" value="RESPONSE_REGULATORY"/>
    <property type="match status" value="1"/>
</dbReference>
<keyword evidence="11" id="KW-1185">Reference proteome</keyword>
<dbReference type="SUPFAM" id="SSF46894">
    <property type="entry name" value="C-terminal effector domain of the bipartite response regulators"/>
    <property type="match status" value="1"/>
</dbReference>
<dbReference type="GO" id="GO:0000976">
    <property type="term" value="F:transcription cis-regulatory region binding"/>
    <property type="evidence" value="ECO:0007669"/>
    <property type="project" value="TreeGrafter"/>
</dbReference>
<feature type="DNA-binding region" description="OmpR/PhoB-type" evidence="7">
    <location>
        <begin position="124"/>
        <end position="223"/>
    </location>
</feature>
<keyword evidence="4 7" id="KW-0238">DNA-binding</keyword>
<comment type="caution">
    <text evidence="10">The sequence shown here is derived from an EMBL/GenBank/DDBJ whole genome shotgun (WGS) entry which is preliminary data.</text>
</comment>
<dbReference type="EMBL" id="AFBN01000034">
    <property type="protein sequence ID" value="EGF57065.1"/>
    <property type="molecule type" value="Genomic_DNA"/>
</dbReference>
<dbReference type="PROSITE" id="PS51755">
    <property type="entry name" value="OMPR_PHOB"/>
    <property type="match status" value="1"/>
</dbReference>
<evidence type="ECO:0000256" key="7">
    <source>
        <dbReference type="PROSITE-ProRule" id="PRU01091"/>
    </source>
</evidence>
<dbReference type="InterPro" id="IPR039420">
    <property type="entry name" value="WalR-like"/>
</dbReference>
<dbReference type="Proteomes" id="UP000003416">
    <property type="component" value="Unassembled WGS sequence"/>
</dbReference>
<evidence type="ECO:0000313" key="11">
    <source>
        <dbReference type="Proteomes" id="UP000003416"/>
    </source>
</evidence>
<dbReference type="InterPro" id="IPR001789">
    <property type="entry name" value="Sig_transdc_resp-reg_receiver"/>
</dbReference>
<dbReference type="Gene3D" id="3.40.50.2300">
    <property type="match status" value="1"/>
</dbReference>
<evidence type="ECO:0000256" key="6">
    <source>
        <dbReference type="PROSITE-ProRule" id="PRU00169"/>
    </source>
</evidence>